<keyword evidence="1" id="KW-0732">Signal</keyword>
<name>A0A1D2AIF5_ORNBR</name>
<accession>A0A1D2AIF5</accession>
<feature type="chain" id="PRO_5008901589" description="Secreted protein" evidence="1">
    <location>
        <begin position="27"/>
        <end position="97"/>
    </location>
</feature>
<dbReference type="EMBL" id="GETE01000689">
    <property type="protein sequence ID" value="JAT78979.1"/>
    <property type="molecule type" value="Transcribed_RNA"/>
</dbReference>
<dbReference type="AlphaFoldDB" id="A0A1D2AIF5"/>
<reference evidence="2" key="1">
    <citation type="submission" date="2016-07" db="EMBL/GenBank/DDBJ databases">
        <title>Salivary Glands transcriptome analysis on engorged females of Ornithodoros brasiliensis (Acari:Argasidae).</title>
        <authorList>
            <person name="Simons S.M."/>
            <person name="Carvalho E."/>
            <person name="Junqueira-de-Azevedo I."/>
            <person name="Ho P.L."/>
            <person name="Giovanni D."/>
            <person name="Mendonca R."/>
            <person name="Onofrio V."/>
            <person name="Landulfo G."/>
            <person name="Ramirez D."/>
            <person name="Barros-Battesti D."/>
        </authorList>
    </citation>
    <scope>NUCLEOTIDE SEQUENCE</scope>
    <source>
        <strain evidence="2">Female</strain>
        <tissue evidence="2">Salivary gland</tissue>
    </source>
</reference>
<proteinExistence type="predicted"/>
<evidence type="ECO:0000313" key="2">
    <source>
        <dbReference type="EMBL" id="JAT78979.1"/>
    </source>
</evidence>
<evidence type="ECO:0008006" key="3">
    <source>
        <dbReference type="Google" id="ProtNLM"/>
    </source>
</evidence>
<organism evidence="2">
    <name type="scientific">Ornithodoros brasiliensis</name>
    <name type="common">Mouro tick</name>
    <dbReference type="NCBI Taxonomy" id="888526"/>
    <lineage>
        <taxon>Eukaryota</taxon>
        <taxon>Metazoa</taxon>
        <taxon>Ecdysozoa</taxon>
        <taxon>Arthropoda</taxon>
        <taxon>Chelicerata</taxon>
        <taxon>Arachnida</taxon>
        <taxon>Acari</taxon>
        <taxon>Parasitiformes</taxon>
        <taxon>Ixodida</taxon>
        <taxon>Ixodoidea</taxon>
        <taxon>Argasidae</taxon>
        <taxon>Ornithodorinae</taxon>
        <taxon>Ornithodoros</taxon>
    </lineage>
</organism>
<sequence length="97" mass="10993">MDNCTPRAPIELGMWLLWMGWHVARGLRFATMANAVPTIVIGERRRLQSHNNGEDIVARLSVARIVGCTSHGPVRHLTKVAVKYLFVRGAHRERHTQ</sequence>
<feature type="signal peptide" evidence="1">
    <location>
        <begin position="1"/>
        <end position="26"/>
    </location>
</feature>
<protein>
    <recommendedName>
        <fullName evidence="3">Secreted protein</fullName>
    </recommendedName>
</protein>
<evidence type="ECO:0000256" key="1">
    <source>
        <dbReference type="SAM" id="SignalP"/>
    </source>
</evidence>